<evidence type="ECO:0000256" key="2">
    <source>
        <dbReference type="ARBA" id="ARBA00009256"/>
    </source>
</evidence>
<evidence type="ECO:0000313" key="10">
    <source>
        <dbReference type="Proteomes" id="UP000707352"/>
    </source>
</evidence>
<dbReference type="HAMAP" id="MF_00158">
    <property type="entry name" value="PanC"/>
    <property type="match status" value="1"/>
</dbReference>
<reference evidence="9 10" key="1">
    <citation type="submission" date="2020-03" db="EMBL/GenBank/DDBJ databases">
        <title>The genome sequence of Microvirga sp. c23x22.</title>
        <authorList>
            <person name="Zhang X."/>
        </authorList>
    </citation>
    <scope>NUCLEOTIDE SEQUENCE [LARGE SCALE GENOMIC DNA]</scope>
    <source>
        <strain evidence="10">c23x22</strain>
    </source>
</reference>
<feature type="active site" description="Proton donor" evidence="8">
    <location>
        <position position="40"/>
    </location>
</feature>
<gene>
    <name evidence="8" type="primary">panC</name>
    <name evidence="9" type="ORF">HB375_14095</name>
</gene>
<accession>A0ABX0VD05</accession>
<feature type="binding site" evidence="8">
    <location>
        <begin position="179"/>
        <end position="182"/>
    </location>
    <ligand>
        <name>ATP</name>
        <dbReference type="ChEBI" id="CHEBI:30616"/>
    </ligand>
</feature>
<evidence type="ECO:0000256" key="4">
    <source>
        <dbReference type="ARBA" id="ARBA00022655"/>
    </source>
</evidence>
<dbReference type="GO" id="GO:0016874">
    <property type="term" value="F:ligase activity"/>
    <property type="evidence" value="ECO:0007669"/>
    <property type="project" value="UniProtKB-KW"/>
</dbReference>
<evidence type="ECO:0000256" key="1">
    <source>
        <dbReference type="ARBA" id="ARBA00004990"/>
    </source>
</evidence>
<dbReference type="InterPro" id="IPR042176">
    <property type="entry name" value="Pantoate_ligase_C"/>
</dbReference>
<comment type="miscellaneous">
    <text evidence="8">The reaction proceeds by a bi uni uni bi ping pong mechanism.</text>
</comment>
<comment type="function">
    <text evidence="8">Catalyzes the condensation of pantoate with beta-alanine in an ATP-dependent reaction via a pantoyl-adenylate intermediate.</text>
</comment>
<keyword evidence="4 8" id="KW-0566">Pantothenate biosynthesis</keyword>
<dbReference type="PANTHER" id="PTHR21299">
    <property type="entry name" value="CYTIDYLATE KINASE/PANTOATE-BETA-ALANINE LIGASE"/>
    <property type="match status" value="1"/>
</dbReference>
<keyword evidence="10" id="KW-1185">Reference proteome</keyword>
<dbReference type="InterPro" id="IPR003721">
    <property type="entry name" value="Pantoate_ligase"/>
</dbReference>
<dbReference type="Proteomes" id="UP000707352">
    <property type="component" value="Unassembled WGS sequence"/>
</dbReference>
<comment type="caution">
    <text evidence="9">The sequence shown here is derived from an EMBL/GenBank/DDBJ whole genome shotgun (WGS) entry which is preliminary data.</text>
</comment>
<comment type="catalytic activity">
    <reaction evidence="7 8">
        <text>(R)-pantoate + beta-alanine + ATP = (R)-pantothenate + AMP + diphosphate + H(+)</text>
        <dbReference type="Rhea" id="RHEA:10912"/>
        <dbReference type="ChEBI" id="CHEBI:15378"/>
        <dbReference type="ChEBI" id="CHEBI:15980"/>
        <dbReference type="ChEBI" id="CHEBI:29032"/>
        <dbReference type="ChEBI" id="CHEBI:30616"/>
        <dbReference type="ChEBI" id="CHEBI:33019"/>
        <dbReference type="ChEBI" id="CHEBI:57966"/>
        <dbReference type="ChEBI" id="CHEBI:456215"/>
        <dbReference type="EC" id="6.3.2.1"/>
    </reaction>
</comment>
<protein>
    <recommendedName>
        <fullName evidence="8">Pantothenate synthetase</fullName>
        <shortName evidence="8">PS</shortName>
        <ecNumber evidence="8">6.3.2.1</ecNumber>
    </recommendedName>
    <alternativeName>
        <fullName evidence="8">Pantoate--beta-alanine ligase</fullName>
    </alternativeName>
    <alternativeName>
        <fullName evidence="8">Pantoate-activating enzyme</fullName>
    </alternativeName>
</protein>
<evidence type="ECO:0000256" key="7">
    <source>
        <dbReference type="ARBA" id="ARBA00048258"/>
    </source>
</evidence>
<keyword evidence="8" id="KW-0963">Cytoplasm</keyword>
<keyword evidence="3 8" id="KW-0436">Ligase</keyword>
<sequence>MMPAPVIDNVSALRKAVSEWRRESQTIALVPTRRALHEGHLSLVRIARQEANRVIVSLLPDHGIDMARKVEESSRKLSGLADIVFAPPLSTMVREREYTTVTLSGPAEAGLEDRFDPDHFRGAATMAAKLFNLAHPDIAVLGEKHYQELLVVRRMTEDLHFPVRIVSGPILREAGGLAVSARNRHLSKDHRAHAAILFQTLKSCAEGLSAGDAMADVLEAGWAVLSKADFKVDYLDARDALTLAPASQSSGSLRLFVAARLGATRLIDNVAIPQFSMQSSR</sequence>
<comment type="subunit">
    <text evidence="8">Homodimer.</text>
</comment>
<feature type="binding site" evidence="8">
    <location>
        <position position="171"/>
    </location>
    <ligand>
        <name>ATP</name>
        <dbReference type="ChEBI" id="CHEBI:30616"/>
    </ligand>
</feature>
<comment type="pathway">
    <text evidence="1 8">Cofactor biosynthesis; (R)-pantothenate biosynthesis; (R)-pantothenate from (R)-pantoate and beta-alanine: step 1/1.</text>
</comment>
<dbReference type="InterPro" id="IPR014729">
    <property type="entry name" value="Rossmann-like_a/b/a_fold"/>
</dbReference>
<dbReference type="EMBL" id="JAATJS010000004">
    <property type="protein sequence ID" value="NIX77732.1"/>
    <property type="molecule type" value="Genomic_DNA"/>
</dbReference>
<proteinExistence type="inferred from homology"/>
<dbReference type="PANTHER" id="PTHR21299:SF1">
    <property type="entry name" value="PANTOATE--BETA-ALANINE LIGASE"/>
    <property type="match status" value="1"/>
</dbReference>
<keyword evidence="5 8" id="KW-0547">Nucleotide-binding</keyword>
<evidence type="ECO:0000256" key="3">
    <source>
        <dbReference type="ARBA" id="ARBA00022598"/>
    </source>
</evidence>
<name>A0ABX0VD05_9HYPH</name>
<dbReference type="Gene3D" id="3.30.1300.10">
    <property type="entry name" value="Pantoate-beta-alanine ligase, C-terminal domain"/>
    <property type="match status" value="1"/>
</dbReference>
<keyword evidence="6 8" id="KW-0067">ATP-binding</keyword>
<comment type="similarity">
    <text evidence="2 8">Belongs to the pantothenate synthetase family.</text>
</comment>
<comment type="caution">
    <text evidence="8">Lacks conserved residue(s) required for the propagation of feature annotation.</text>
</comment>
<evidence type="ECO:0000256" key="8">
    <source>
        <dbReference type="HAMAP-Rule" id="MF_00158"/>
    </source>
</evidence>
<organism evidence="9 10">
    <name type="scientific">Microvirga terricola</name>
    <dbReference type="NCBI Taxonomy" id="2719797"/>
    <lineage>
        <taxon>Bacteria</taxon>
        <taxon>Pseudomonadati</taxon>
        <taxon>Pseudomonadota</taxon>
        <taxon>Alphaproteobacteria</taxon>
        <taxon>Hyphomicrobiales</taxon>
        <taxon>Methylobacteriaceae</taxon>
        <taxon>Microvirga</taxon>
    </lineage>
</organism>
<evidence type="ECO:0000313" key="9">
    <source>
        <dbReference type="EMBL" id="NIX77732.1"/>
    </source>
</evidence>
<dbReference type="EC" id="6.3.2.1" evidence="8"/>
<dbReference type="Gene3D" id="3.40.50.620">
    <property type="entry name" value="HUPs"/>
    <property type="match status" value="1"/>
</dbReference>
<evidence type="ECO:0000256" key="6">
    <source>
        <dbReference type="ARBA" id="ARBA00022840"/>
    </source>
</evidence>
<dbReference type="SUPFAM" id="SSF52374">
    <property type="entry name" value="Nucleotidylyl transferase"/>
    <property type="match status" value="1"/>
</dbReference>
<evidence type="ECO:0000256" key="5">
    <source>
        <dbReference type="ARBA" id="ARBA00022741"/>
    </source>
</evidence>
<dbReference type="Pfam" id="PF02569">
    <property type="entry name" value="Pantoate_ligase"/>
    <property type="match status" value="1"/>
</dbReference>
<comment type="subcellular location">
    <subcellularLocation>
        <location evidence="8">Cytoplasm</location>
    </subcellularLocation>
</comment>